<dbReference type="PROSITE" id="PS50928">
    <property type="entry name" value="ABC_TM1"/>
    <property type="match status" value="1"/>
</dbReference>
<feature type="transmembrane region" description="Helical" evidence="7">
    <location>
        <begin position="108"/>
        <end position="129"/>
    </location>
</feature>
<gene>
    <name evidence="9" type="primary">ycjO_7</name>
    <name evidence="9" type="ORF">ERS852491_04196</name>
</gene>
<feature type="transmembrane region" description="Helical" evidence="7">
    <location>
        <begin position="149"/>
        <end position="173"/>
    </location>
</feature>
<dbReference type="Proteomes" id="UP000095544">
    <property type="component" value="Unassembled WGS sequence"/>
</dbReference>
<feature type="domain" description="ABC transmembrane type-1" evidence="8">
    <location>
        <begin position="71"/>
        <end position="275"/>
    </location>
</feature>
<dbReference type="PANTHER" id="PTHR30193:SF37">
    <property type="entry name" value="INNER MEMBRANE ABC TRANSPORTER PERMEASE PROTEIN YCJO"/>
    <property type="match status" value="1"/>
</dbReference>
<dbReference type="InterPro" id="IPR000515">
    <property type="entry name" value="MetI-like"/>
</dbReference>
<dbReference type="STRING" id="39482.ERS852491_04196"/>
<feature type="transmembrane region" description="Helical" evidence="7">
    <location>
        <begin position="194"/>
        <end position="216"/>
    </location>
</feature>
<keyword evidence="3" id="KW-1003">Cell membrane</keyword>
<dbReference type="InterPro" id="IPR051393">
    <property type="entry name" value="ABC_transporter_permease"/>
</dbReference>
<evidence type="ECO:0000256" key="2">
    <source>
        <dbReference type="ARBA" id="ARBA00022448"/>
    </source>
</evidence>
<dbReference type="AlphaFoldDB" id="A0A174K5E5"/>
<organism evidence="9 10">
    <name type="scientific">Faecalicatena contorta</name>
    <dbReference type="NCBI Taxonomy" id="39482"/>
    <lineage>
        <taxon>Bacteria</taxon>
        <taxon>Bacillati</taxon>
        <taxon>Bacillota</taxon>
        <taxon>Clostridia</taxon>
        <taxon>Lachnospirales</taxon>
        <taxon>Lachnospiraceae</taxon>
        <taxon>Faecalicatena</taxon>
    </lineage>
</organism>
<evidence type="ECO:0000259" key="8">
    <source>
        <dbReference type="PROSITE" id="PS50928"/>
    </source>
</evidence>
<sequence>MQKRKKAKEKFWYTALLLPGFALFIFSIVIPFISGIQVSFTSWDGIGQVMKYVGVKNYLLLLRSPDFWNSVGHSFYFAILITVSNNVLSLAVALGLNRAFKGRGALRTAFFFPTCLSTVLAAFIWSFLFRESLAPLFGGMSLLGNYKTVIPGIVLIALWNGLGINVVIYLAGLSNISRELYEAARVDGANALQSFKSVTVPMLMPSITVCVTMTLIGGLKEFATTMAATGGGPGKASEMVSIHIYKNLYSYYQAGYGQAVAIVFVLILIVCGGILSKVLRSREVEA</sequence>
<dbReference type="Gene3D" id="1.10.3720.10">
    <property type="entry name" value="MetI-like"/>
    <property type="match status" value="1"/>
</dbReference>
<feature type="transmembrane region" description="Helical" evidence="7">
    <location>
        <begin position="255"/>
        <end position="275"/>
    </location>
</feature>
<evidence type="ECO:0000256" key="4">
    <source>
        <dbReference type="ARBA" id="ARBA00022692"/>
    </source>
</evidence>
<reference evidence="9 10" key="1">
    <citation type="submission" date="2015-09" db="EMBL/GenBank/DDBJ databases">
        <authorList>
            <consortium name="Pathogen Informatics"/>
        </authorList>
    </citation>
    <scope>NUCLEOTIDE SEQUENCE [LARGE SCALE GENOMIC DNA]</scope>
    <source>
        <strain evidence="9 10">2789STDY5834876</strain>
    </source>
</reference>
<evidence type="ECO:0000256" key="7">
    <source>
        <dbReference type="RuleBase" id="RU363032"/>
    </source>
</evidence>
<name>A0A174K5E5_9FIRM</name>
<dbReference type="RefSeq" id="WP_070102501.1">
    <property type="nucleotide sequence ID" value="NZ_CABKUE010000009.1"/>
</dbReference>
<protein>
    <submittedName>
        <fullName evidence="9">Inner membrane ABC transporter permease protein ycjO</fullName>
    </submittedName>
</protein>
<dbReference type="EMBL" id="CYZU01000054">
    <property type="protein sequence ID" value="CUP07383.1"/>
    <property type="molecule type" value="Genomic_DNA"/>
</dbReference>
<evidence type="ECO:0000256" key="3">
    <source>
        <dbReference type="ARBA" id="ARBA00022475"/>
    </source>
</evidence>
<evidence type="ECO:0000313" key="10">
    <source>
        <dbReference type="Proteomes" id="UP000095544"/>
    </source>
</evidence>
<dbReference type="GO" id="GO:0055085">
    <property type="term" value="P:transmembrane transport"/>
    <property type="evidence" value="ECO:0007669"/>
    <property type="project" value="InterPro"/>
</dbReference>
<evidence type="ECO:0000256" key="5">
    <source>
        <dbReference type="ARBA" id="ARBA00022989"/>
    </source>
</evidence>
<dbReference type="PANTHER" id="PTHR30193">
    <property type="entry name" value="ABC TRANSPORTER PERMEASE PROTEIN"/>
    <property type="match status" value="1"/>
</dbReference>
<dbReference type="OrthoDB" id="9786413at2"/>
<dbReference type="CDD" id="cd06261">
    <property type="entry name" value="TM_PBP2"/>
    <property type="match status" value="1"/>
</dbReference>
<comment type="similarity">
    <text evidence="7">Belongs to the binding-protein-dependent transport system permease family.</text>
</comment>
<dbReference type="Pfam" id="PF00528">
    <property type="entry name" value="BPD_transp_1"/>
    <property type="match status" value="1"/>
</dbReference>
<comment type="subcellular location">
    <subcellularLocation>
        <location evidence="1 7">Cell membrane</location>
        <topology evidence="1 7">Multi-pass membrane protein</topology>
    </subcellularLocation>
</comment>
<evidence type="ECO:0000256" key="1">
    <source>
        <dbReference type="ARBA" id="ARBA00004651"/>
    </source>
</evidence>
<proteinExistence type="inferred from homology"/>
<keyword evidence="4 7" id="KW-0812">Transmembrane</keyword>
<accession>A0A174K5E5</accession>
<keyword evidence="6 7" id="KW-0472">Membrane</keyword>
<feature type="transmembrane region" description="Helical" evidence="7">
    <location>
        <begin position="75"/>
        <end position="96"/>
    </location>
</feature>
<keyword evidence="2 7" id="KW-0813">Transport</keyword>
<dbReference type="InterPro" id="IPR035906">
    <property type="entry name" value="MetI-like_sf"/>
</dbReference>
<dbReference type="SUPFAM" id="SSF161098">
    <property type="entry name" value="MetI-like"/>
    <property type="match status" value="1"/>
</dbReference>
<dbReference type="GO" id="GO:0005886">
    <property type="term" value="C:plasma membrane"/>
    <property type="evidence" value="ECO:0007669"/>
    <property type="project" value="UniProtKB-SubCell"/>
</dbReference>
<keyword evidence="5 7" id="KW-1133">Transmembrane helix</keyword>
<evidence type="ECO:0000256" key="6">
    <source>
        <dbReference type="ARBA" id="ARBA00023136"/>
    </source>
</evidence>
<evidence type="ECO:0000313" key="9">
    <source>
        <dbReference type="EMBL" id="CUP07383.1"/>
    </source>
</evidence>
<feature type="transmembrane region" description="Helical" evidence="7">
    <location>
        <begin position="12"/>
        <end position="33"/>
    </location>
</feature>